<evidence type="ECO:0000313" key="2">
    <source>
        <dbReference type="Proteomes" id="UP001187531"/>
    </source>
</evidence>
<sequence>MLPTEVHMPTYFLPFWVYNFKYQYKVDNPVSSTFVIGNHGPSLLIFPRVNLKDRLLSGALPEATGPATLSGWTNKSVFNHWFDHFLFYTLPCSERPVLFLIDDHESHLVSCDNRECSRYKKGQGEFCDDSNLTPNSSNKLKPLDLSTRPFEELLRRSSPEFLTKNTSHLRIKLTSTGDFGFCSEGRRDPTKRDHQ</sequence>
<dbReference type="Proteomes" id="UP001187531">
    <property type="component" value="Unassembled WGS sequence"/>
</dbReference>
<name>A0AA88ITZ5_ARTSF</name>
<proteinExistence type="predicted"/>
<evidence type="ECO:0008006" key="3">
    <source>
        <dbReference type="Google" id="ProtNLM"/>
    </source>
</evidence>
<gene>
    <name evidence="1" type="ORF">QYM36_007495</name>
</gene>
<evidence type="ECO:0000313" key="1">
    <source>
        <dbReference type="EMBL" id="KAK2726677.1"/>
    </source>
</evidence>
<dbReference type="AlphaFoldDB" id="A0AA88ITZ5"/>
<accession>A0AA88ITZ5</accession>
<keyword evidence="2" id="KW-1185">Reference proteome</keyword>
<reference evidence="1" key="1">
    <citation type="submission" date="2023-07" db="EMBL/GenBank/DDBJ databases">
        <title>Chromosome-level genome assembly of Artemia franciscana.</title>
        <authorList>
            <person name="Jo E."/>
        </authorList>
    </citation>
    <scope>NUCLEOTIDE SEQUENCE</scope>
    <source>
        <tissue evidence="1">Whole body</tissue>
    </source>
</reference>
<protein>
    <recommendedName>
        <fullName evidence="3">DDE-1 domain-containing protein</fullName>
    </recommendedName>
</protein>
<organism evidence="1 2">
    <name type="scientific">Artemia franciscana</name>
    <name type="common">Brine shrimp</name>
    <name type="synonym">Artemia sanfranciscana</name>
    <dbReference type="NCBI Taxonomy" id="6661"/>
    <lineage>
        <taxon>Eukaryota</taxon>
        <taxon>Metazoa</taxon>
        <taxon>Ecdysozoa</taxon>
        <taxon>Arthropoda</taxon>
        <taxon>Crustacea</taxon>
        <taxon>Branchiopoda</taxon>
        <taxon>Anostraca</taxon>
        <taxon>Artemiidae</taxon>
        <taxon>Artemia</taxon>
    </lineage>
</organism>
<comment type="caution">
    <text evidence="1">The sequence shown here is derived from an EMBL/GenBank/DDBJ whole genome shotgun (WGS) entry which is preliminary data.</text>
</comment>
<dbReference type="EMBL" id="JAVRJZ010000001">
    <property type="protein sequence ID" value="KAK2726677.1"/>
    <property type="molecule type" value="Genomic_DNA"/>
</dbReference>